<feature type="domain" description="BioF2-like acetyltransferase" evidence="1">
    <location>
        <begin position="2"/>
        <end position="71"/>
    </location>
</feature>
<protein>
    <recommendedName>
        <fullName evidence="1">BioF2-like acetyltransferase domain-containing protein</fullName>
    </recommendedName>
</protein>
<evidence type="ECO:0000313" key="3">
    <source>
        <dbReference type="Proteomes" id="UP000179266"/>
    </source>
</evidence>
<dbReference type="InterPro" id="IPR038740">
    <property type="entry name" value="BioF2-like_GNAT_dom"/>
</dbReference>
<sequence length="130" mass="15495">MKYGGNVIGGILLLWFRKIMCGPAASSLRKYFHLCPNNLLYWETFRFAISKEMESFDLGRSTRDTGPHRFKQQWNTSTRQIYYQHWFDGDRSVPVMDRSRMKYRLASMIWKRIPIPITNVLGPVIMRRIM</sequence>
<dbReference type="InterPro" id="IPR016181">
    <property type="entry name" value="Acyl_CoA_acyltransferase"/>
</dbReference>
<organism evidence="2 3">
    <name type="scientific">Candidatus Schekmanbacteria bacterium RBG_13_48_7</name>
    <dbReference type="NCBI Taxonomy" id="1817878"/>
    <lineage>
        <taxon>Bacteria</taxon>
        <taxon>Candidatus Schekmaniibacteriota</taxon>
    </lineage>
</organism>
<evidence type="ECO:0000313" key="2">
    <source>
        <dbReference type="EMBL" id="OGL47097.1"/>
    </source>
</evidence>
<dbReference type="EMBL" id="MGDD01000098">
    <property type="protein sequence ID" value="OGL47097.1"/>
    <property type="molecule type" value="Genomic_DNA"/>
</dbReference>
<dbReference type="SUPFAM" id="SSF55729">
    <property type="entry name" value="Acyl-CoA N-acyltransferases (Nat)"/>
    <property type="match status" value="1"/>
</dbReference>
<gene>
    <name evidence="2" type="ORF">A2161_07955</name>
</gene>
<dbReference type="Proteomes" id="UP000179266">
    <property type="component" value="Unassembled WGS sequence"/>
</dbReference>
<dbReference type="Pfam" id="PF13480">
    <property type="entry name" value="Acetyltransf_6"/>
    <property type="match status" value="1"/>
</dbReference>
<comment type="caution">
    <text evidence="2">The sequence shown here is derived from an EMBL/GenBank/DDBJ whole genome shotgun (WGS) entry which is preliminary data.</text>
</comment>
<evidence type="ECO:0000259" key="1">
    <source>
        <dbReference type="Pfam" id="PF13480"/>
    </source>
</evidence>
<reference evidence="2 3" key="1">
    <citation type="journal article" date="2016" name="Nat. Commun.">
        <title>Thousands of microbial genomes shed light on interconnected biogeochemical processes in an aquifer system.</title>
        <authorList>
            <person name="Anantharaman K."/>
            <person name="Brown C.T."/>
            <person name="Hug L.A."/>
            <person name="Sharon I."/>
            <person name="Castelle C.J."/>
            <person name="Probst A.J."/>
            <person name="Thomas B.C."/>
            <person name="Singh A."/>
            <person name="Wilkins M.J."/>
            <person name="Karaoz U."/>
            <person name="Brodie E.L."/>
            <person name="Williams K.H."/>
            <person name="Hubbard S.S."/>
            <person name="Banfield J.F."/>
        </authorList>
    </citation>
    <scope>NUCLEOTIDE SEQUENCE [LARGE SCALE GENOMIC DNA]</scope>
</reference>
<proteinExistence type="predicted"/>
<name>A0A1F7S1Y4_9BACT</name>
<dbReference type="AlphaFoldDB" id="A0A1F7S1Y4"/>
<accession>A0A1F7S1Y4</accession>
<dbReference type="Gene3D" id="3.40.630.30">
    <property type="match status" value="1"/>
</dbReference>